<gene>
    <name evidence="13" type="primary">ccmD</name>
    <name evidence="13" type="ORF">L3V18_00075</name>
</gene>
<organism evidence="13 14">
    <name type="scientific">Marilutibacter chinensis</name>
    <dbReference type="NCBI Taxonomy" id="2912247"/>
    <lineage>
        <taxon>Bacteria</taxon>
        <taxon>Pseudomonadati</taxon>
        <taxon>Pseudomonadota</taxon>
        <taxon>Gammaproteobacteria</taxon>
        <taxon>Lysobacterales</taxon>
        <taxon>Lysobacteraceae</taxon>
        <taxon>Marilutibacter</taxon>
    </lineage>
</organism>
<feature type="transmembrane region" description="Helical" evidence="12">
    <location>
        <begin position="6"/>
        <end position="24"/>
    </location>
</feature>
<comment type="function">
    <text evidence="1 12">Required for the export of heme to the periplasm for the biogenesis of c-type cytochromes.</text>
</comment>
<keyword evidence="11 12" id="KW-0472">Membrane</keyword>
<evidence type="ECO:0000256" key="12">
    <source>
        <dbReference type="RuleBase" id="RU363101"/>
    </source>
</evidence>
<sequence>MSYLGYVVAAYAVFVVVMAWDWLAPQLQIRHALRQARLRAAREATRAERAAGRTASEELIR</sequence>
<keyword evidence="9 12" id="KW-0201">Cytochrome c-type biogenesis</keyword>
<evidence type="ECO:0000256" key="7">
    <source>
        <dbReference type="ARBA" id="ARBA00022519"/>
    </source>
</evidence>
<comment type="subcellular location">
    <subcellularLocation>
        <location evidence="2 12">Cell inner membrane</location>
        <topology evidence="2 12">Single-pass membrane protein</topology>
    </subcellularLocation>
</comment>
<dbReference type="RefSeq" id="WP_237052589.1">
    <property type="nucleotide sequence ID" value="NZ_JAKJPO010000001.1"/>
</dbReference>
<keyword evidence="14" id="KW-1185">Reference proteome</keyword>
<evidence type="ECO:0000313" key="14">
    <source>
        <dbReference type="Proteomes" id="UP001430796"/>
    </source>
</evidence>
<keyword evidence="5 12" id="KW-0813">Transport</keyword>
<reference evidence="13" key="1">
    <citation type="submission" date="2022-01" db="EMBL/GenBank/DDBJ databases">
        <title>Lysobacter chinensis sp. nov., a bacterium isolated from cow dung compost.</title>
        <authorList>
            <person name="Liu Y."/>
        </authorList>
    </citation>
    <scope>NUCLEOTIDE SEQUENCE</scope>
    <source>
        <strain evidence="13">TLK-CK17</strain>
    </source>
</reference>
<dbReference type="InterPro" id="IPR007078">
    <property type="entry name" value="Haem_export_protD_CcmD"/>
</dbReference>
<evidence type="ECO:0000256" key="3">
    <source>
        <dbReference type="ARBA" id="ARBA00008741"/>
    </source>
</evidence>
<keyword evidence="6 12" id="KW-1003">Cell membrane</keyword>
<dbReference type="EMBL" id="JAKJPO010000001">
    <property type="protein sequence ID" value="MCF7220187.1"/>
    <property type="molecule type" value="Genomic_DNA"/>
</dbReference>
<accession>A0ABS9HPY3</accession>
<proteinExistence type="inferred from homology"/>
<evidence type="ECO:0000256" key="10">
    <source>
        <dbReference type="ARBA" id="ARBA00022989"/>
    </source>
</evidence>
<keyword evidence="10 12" id="KW-1133">Transmembrane helix</keyword>
<comment type="caution">
    <text evidence="13">The sequence shown here is derived from an EMBL/GenBank/DDBJ whole genome shotgun (WGS) entry which is preliminary data.</text>
</comment>
<keyword evidence="7 12" id="KW-0997">Cell inner membrane</keyword>
<evidence type="ECO:0000256" key="5">
    <source>
        <dbReference type="ARBA" id="ARBA00022448"/>
    </source>
</evidence>
<evidence type="ECO:0000256" key="9">
    <source>
        <dbReference type="ARBA" id="ARBA00022748"/>
    </source>
</evidence>
<evidence type="ECO:0000256" key="11">
    <source>
        <dbReference type="ARBA" id="ARBA00023136"/>
    </source>
</evidence>
<keyword evidence="8 12" id="KW-0812">Transmembrane</keyword>
<dbReference type="Pfam" id="PF04995">
    <property type="entry name" value="CcmD"/>
    <property type="match status" value="1"/>
</dbReference>
<evidence type="ECO:0000256" key="1">
    <source>
        <dbReference type="ARBA" id="ARBA00002442"/>
    </source>
</evidence>
<comment type="similarity">
    <text evidence="3 12">Belongs to the CcmD/CycX/HelD family.</text>
</comment>
<evidence type="ECO:0000313" key="13">
    <source>
        <dbReference type="EMBL" id="MCF7220187.1"/>
    </source>
</evidence>
<name>A0ABS9HPY3_9GAMM</name>
<reference evidence="13" key="2">
    <citation type="submission" date="2022-01" db="EMBL/GenBank/DDBJ databases">
        <authorList>
            <person name="Zhou L.Y."/>
        </authorList>
    </citation>
    <scope>NUCLEOTIDE SEQUENCE</scope>
    <source>
        <strain evidence="13">TLK-CK17</strain>
    </source>
</reference>
<protein>
    <recommendedName>
        <fullName evidence="4 12">Heme exporter protein D</fullName>
    </recommendedName>
</protein>
<evidence type="ECO:0000256" key="4">
    <source>
        <dbReference type="ARBA" id="ARBA00016461"/>
    </source>
</evidence>
<evidence type="ECO:0000256" key="8">
    <source>
        <dbReference type="ARBA" id="ARBA00022692"/>
    </source>
</evidence>
<evidence type="ECO:0000256" key="2">
    <source>
        <dbReference type="ARBA" id="ARBA00004377"/>
    </source>
</evidence>
<dbReference type="Proteomes" id="UP001430796">
    <property type="component" value="Unassembled WGS sequence"/>
</dbReference>
<evidence type="ECO:0000256" key="6">
    <source>
        <dbReference type="ARBA" id="ARBA00022475"/>
    </source>
</evidence>